<reference evidence="1" key="1">
    <citation type="submission" date="2023-10" db="EMBL/GenBank/DDBJ databases">
        <title>Genome assembly of Pristionchus species.</title>
        <authorList>
            <person name="Yoshida K."/>
            <person name="Sommer R.J."/>
        </authorList>
    </citation>
    <scope>NUCLEOTIDE SEQUENCE</scope>
    <source>
        <strain evidence="1">RS0144</strain>
    </source>
</reference>
<organism evidence="1 2">
    <name type="scientific">Pristionchus entomophagus</name>
    <dbReference type="NCBI Taxonomy" id="358040"/>
    <lineage>
        <taxon>Eukaryota</taxon>
        <taxon>Metazoa</taxon>
        <taxon>Ecdysozoa</taxon>
        <taxon>Nematoda</taxon>
        <taxon>Chromadorea</taxon>
        <taxon>Rhabditida</taxon>
        <taxon>Rhabditina</taxon>
        <taxon>Diplogasteromorpha</taxon>
        <taxon>Diplogasteroidea</taxon>
        <taxon>Neodiplogasteridae</taxon>
        <taxon>Pristionchus</taxon>
    </lineage>
</organism>
<feature type="non-terminal residue" evidence="1">
    <location>
        <position position="1"/>
    </location>
</feature>
<dbReference type="EMBL" id="BTSX01000004">
    <property type="protein sequence ID" value="GMS92888.1"/>
    <property type="molecule type" value="Genomic_DNA"/>
</dbReference>
<dbReference type="InterPro" id="IPR004245">
    <property type="entry name" value="DUF229"/>
</dbReference>
<comment type="caution">
    <text evidence="1">The sequence shown here is derived from an EMBL/GenBank/DDBJ whole genome shotgun (WGS) entry which is preliminary data.</text>
</comment>
<keyword evidence="2" id="KW-1185">Reference proteome</keyword>
<protein>
    <submittedName>
        <fullName evidence="1">Uncharacterized protein</fullName>
    </submittedName>
</protein>
<evidence type="ECO:0000313" key="1">
    <source>
        <dbReference type="EMBL" id="GMS92888.1"/>
    </source>
</evidence>
<dbReference type="Proteomes" id="UP001432027">
    <property type="component" value="Unassembled WGS sequence"/>
</dbReference>
<proteinExistence type="predicted"/>
<dbReference type="AlphaFoldDB" id="A0AAV5TEV5"/>
<sequence length="77" mass="9030">PSIPAEWNYTQYCKTFLDDKGFILKLFEKNGYATMMAEDWDKGVFNWPGCNGFEKQPTTHYMRPFQIRIKDGGKTLN</sequence>
<dbReference type="Pfam" id="PF02995">
    <property type="entry name" value="DUF229"/>
    <property type="match status" value="1"/>
</dbReference>
<dbReference type="PANTHER" id="PTHR10974">
    <property type="entry name" value="FI08016P-RELATED"/>
    <property type="match status" value="1"/>
</dbReference>
<feature type="non-terminal residue" evidence="1">
    <location>
        <position position="77"/>
    </location>
</feature>
<dbReference type="GO" id="GO:0005615">
    <property type="term" value="C:extracellular space"/>
    <property type="evidence" value="ECO:0007669"/>
    <property type="project" value="TreeGrafter"/>
</dbReference>
<evidence type="ECO:0000313" key="2">
    <source>
        <dbReference type="Proteomes" id="UP001432027"/>
    </source>
</evidence>
<gene>
    <name evidence="1" type="ORF">PENTCL1PPCAC_15063</name>
</gene>
<accession>A0AAV5TEV5</accession>
<dbReference type="PANTHER" id="PTHR10974:SF75">
    <property type="entry name" value="SULFATASE DOMAIN-CONTAINING PROTEIN"/>
    <property type="match status" value="1"/>
</dbReference>
<name>A0AAV5TEV5_9BILA</name>